<dbReference type="GO" id="GO:0003676">
    <property type="term" value="F:nucleic acid binding"/>
    <property type="evidence" value="ECO:0007669"/>
    <property type="project" value="InterPro"/>
</dbReference>
<proteinExistence type="predicted"/>
<dbReference type="InterPro" id="IPR050699">
    <property type="entry name" value="RNA-DNA_Helicase"/>
</dbReference>
<keyword evidence="1" id="KW-0547">Nucleotide-binding</keyword>
<dbReference type="PANTHER" id="PTHR12131:SF1">
    <property type="entry name" value="ATP-DEPENDENT RNA HELICASE SUPV3L1, MITOCHONDRIAL-RELATED"/>
    <property type="match status" value="1"/>
</dbReference>
<dbReference type="InterPro" id="IPR012961">
    <property type="entry name" value="Ski2/MTR4_C"/>
</dbReference>
<evidence type="ECO:0000313" key="9">
    <source>
        <dbReference type="Proteomes" id="UP000062833"/>
    </source>
</evidence>
<dbReference type="PROSITE" id="PS51194">
    <property type="entry name" value="HELICASE_CTER"/>
    <property type="match status" value="1"/>
</dbReference>
<evidence type="ECO:0000259" key="7">
    <source>
        <dbReference type="PROSITE" id="PS51194"/>
    </source>
</evidence>
<evidence type="ECO:0000313" key="8">
    <source>
        <dbReference type="EMBL" id="ALE92141.1"/>
    </source>
</evidence>
<dbReference type="GO" id="GO:0004386">
    <property type="term" value="F:helicase activity"/>
    <property type="evidence" value="ECO:0007669"/>
    <property type="project" value="UniProtKB-KW"/>
</dbReference>
<dbReference type="PANTHER" id="PTHR12131">
    <property type="entry name" value="ATP-DEPENDENT RNA AND DNA HELICASE"/>
    <property type="match status" value="1"/>
</dbReference>
<keyword evidence="2" id="KW-0378">Hydrolase</keyword>
<dbReference type="FunFam" id="3.40.50.300:FF:000190">
    <property type="entry name" value="ATP-dependent RNA helicase"/>
    <property type="match status" value="1"/>
</dbReference>
<dbReference type="PROSITE" id="PS51192">
    <property type="entry name" value="HELICASE_ATP_BIND_1"/>
    <property type="match status" value="1"/>
</dbReference>
<dbReference type="Pfam" id="PF00270">
    <property type="entry name" value="DEAD"/>
    <property type="match status" value="1"/>
</dbReference>
<dbReference type="InterPro" id="IPR001650">
    <property type="entry name" value="Helicase_C-like"/>
</dbReference>
<evidence type="ECO:0000256" key="2">
    <source>
        <dbReference type="ARBA" id="ARBA00022801"/>
    </source>
</evidence>
<dbReference type="Pfam" id="PF26090">
    <property type="entry name" value="SH3_HelY"/>
    <property type="match status" value="1"/>
</dbReference>
<evidence type="ECO:0000256" key="1">
    <source>
        <dbReference type="ARBA" id="ARBA00022741"/>
    </source>
</evidence>
<reference evidence="9" key="1">
    <citation type="submission" date="2015-09" db="EMBL/GenBank/DDBJ databases">
        <title>Complete genome of Arthrobacter alpinus strain R3.8.</title>
        <authorList>
            <person name="See-Too W.S."/>
            <person name="Chan K.G."/>
        </authorList>
    </citation>
    <scope>NUCLEOTIDE SEQUENCE [LARGE SCALE GENOMIC DNA]</scope>
    <source>
        <strain evidence="9">R3.8</strain>
    </source>
</reference>
<evidence type="ECO:0000259" key="6">
    <source>
        <dbReference type="PROSITE" id="PS51192"/>
    </source>
</evidence>
<dbReference type="OrthoDB" id="3229913at2"/>
<dbReference type="GO" id="GO:0070478">
    <property type="term" value="P:nuclear-transcribed mRNA catabolic process, 3'-5' exonucleolytic nonsense-mediated decay"/>
    <property type="evidence" value="ECO:0007669"/>
    <property type="project" value="TreeGrafter"/>
</dbReference>
<keyword evidence="3 8" id="KW-0347">Helicase</keyword>
<protein>
    <submittedName>
        <fullName evidence="8">RNA helicase</fullName>
    </submittedName>
</protein>
<dbReference type="SMART" id="SM01142">
    <property type="entry name" value="DSHCT"/>
    <property type="match status" value="1"/>
</dbReference>
<feature type="domain" description="Helicase C-terminal" evidence="7">
    <location>
        <begin position="335"/>
        <end position="514"/>
    </location>
</feature>
<dbReference type="SUPFAM" id="SSF52540">
    <property type="entry name" value="P-loop containing nucleoside triphosphate hydrolases"/>
    <property type="match status" value="1"/>
</dbReference>
<feature type="domain" description="Helicase ATP-binding" evidence="6">
    <location>
        <begin position="46"/>
        <end position="204"/>
    </location>
</feature>
<dbReference type="Gene3D" id="3.40.50.300">
    <property type="entry name" value="P-loop containing nucleotide triphosphate hydrolases"/>
    <property type="match status" value="2"/>
</dbReference>
<dbReference type="SMART" id="SM00490">
    <property type="entry name" value="HELICc"/>
    <property type="match status" value="1"/>
</dbReference>
<dbReference type="InterPro" id="IPR058621">
    <property type="entry name" value="SH3_HelY"/>
</dbReference>
<dbReference type="Gene3D" id="1.10.3380.30">
    <property type="match status" value="1"/>
</dbReference>
<dbReference type="GO" id="GO:0005524">
    <property type="term" value="F:ATP binding"/>
    <property type="evidence" value="ECO:0007669"/>
    <property type="project" value="UniProtKB-KW"/>
</dbReference>
<keyword evidence="4" id="KW-0067">ATP-binding</keyword>
<dbReference type="AlphaFoldDB" id="A0A0M4QPM2"/>
<dbReference type="Pfam" id="PF00271">
    <property type="entry name" value="Helicase_C"/>
    <property type="match status" value="1"/>
</dbReference>
<dbReference type="InterPro" id="IPR027417">
    <property type="entry name" value="P-loop_NTPase"/>
</dbReference>
<feature type="region of interest" description="Disordered" evidence="5">
    <location>
        <begin position="577"/>
        <end position="596"/>
    </location>
</feature>
<dbReference type="CDD" id="cd18795">
    <property type="entry name" value="SF2_C_Ski2"/>
    <property type="match status" value="1"/>
</dbReference>
<dbReference type="GO" id="GO:0016787">
    <property type="term" value="F:hydrolase activity"/>
    <property type="evidence" value="ECO:0007669"/>
    <property type="project" value="UniProtKB-KW"/>
</dbReference>
<dbReference type="KEGG" id="aaq:AOC05_07020"/>
<dbReference type="PATRIC" id="fig|656366.3.peg.1500"/>
<gene>
    <name evidence="8" type="ORF">AOC05_07020</name>
</gene>
<accession>A0A0M4QPM2</accession>
<dbReference type="EMBL" id="CP012677">
    <property type="protein sequence ID" value="ALE92141.1"/>
    <property type="molecule type" value="Genomic_DNA"/>
</dbReference>
<dbReference type="Proteomes" id="UP000062833">
    <property type="component" value="Chromosome"/>
</dbReference>
<keyword evidence="9" id="KW-1185">Reference proteome</keyword>
<dbReference type="SMART" id="SM00487">
    <property type="entry name" value="DEXDc"/>
    <property type="match status" value="1"/>
</dbReference>
<dbReference type="InterPro" id="IPR011545">
    <property type="entry name" value="DEAD/DEAH_box_helicase_dom"/>
</dbReference>
<evidence type="ECO:0000256" key="4">
    <source>
        <dbReference type="ARBA" id="ARBA00022840"/>
    </source>
</evidence>
<evidence type="ECO:0000256" key="5">
    <source>
        <dbReference type="SAM" id="MobiDB-lite"/>
    </source>
</evidence>
<feature type="compositionally biased region" description="Basic residues" evidence="5">
    <location>
        <begin position="268"/>
        <end position="281"/>
    </location>
</feature>
<feature type="region of interest" description="Disordered" evidence="5">
    <location>
        <begin position="261"/>
        <end position="305"/>
    </location>
</feature>
<dbReference type="Pfam" id="PF08148">
    <property type="entry name" value="DSHCT"/>
    <property type="match status" value="1"/>
</dbReference>
<sequence length="956" mass="104625">MPMPELPTPAERYLAARDNVADAASDFGAFKETLDFDLDDFQLTACRALVAGRGVLVAAPTGAGKTIVGEFAVYLALSRGHKAFYTTPIKALSNQKYQELARKYGAENVGLLTGDTSINSEAPVVVMTTEVLRNMLYADSQTLSGLAYVVMDEVHYLADRFRGAVWEEVIIHLPSEVSVVSLSATVSNAEEFGAWLGTVRGDTAVVVSEHRPVPLWQHVMVQREIVDLFATQQSFDEIAADLAPGQDPRFKVNPELLKLARSENPQAHRGRPGSRPGRRDHRSGSGNGAGASKYSSPLNRSAAGMVQKASRPQVIRALESANLLPAITFIFSRAACDAAVQQCAAAGLWLTTAQEQAEIARRVDAACADLPDSDKDILGYWGWRDGLQRGLAAHHAGMLPSFKEVVEELFADGLVQAVFATETLALGINMPARTVVLEKLEKFNGEAHVDITAGEYTQLTGRAGRRGIDVEGHAVVLWQPGTDPAAVAGLASRRTYPLNSSFRPTYNMSINLMAQFGRHRTRDILESSFAQFQADRSVVDLAKQVRSREESLVGYEKAMACHRGDFSEYARLRRELSDHESGASKSKAKQRRTALTQSLSALSPGDVIMVPAGRTPGYAVVLEADPSAREPRPLILTLEKEVRRLSINDLAGPPSQQTHVRLGKNFNAKVPKDRRNLLEAVSDALAQAGSKRAGRGAFDIADSPYSDTEAVQALRRALHAHPCHDCSDREEHARWAERWWKLRRETDVLARAIAQRTNTIAKTFDRVTDLLSAYGFVELDDAGNARPSADGQRLRRVYGEKDLLIAMALREGAFEDLDAAELAAFTTAVVYQAKREHDGARPRMPSVSLETSVETVVRLWAALADTEEAHRLPLTSEPELGLVWPMFKWATGRSLQDSLHGTELAAGDFVRWTKQVIDLLGQLSTVPGMPAHFSRLCKSAIDLLRRGVVAYTTVVD</sequence>
<dbReference type="InterPro" id="IPR014001">
    <property type="entry name" value="Helicase_ATP-bd"/>
</dbReference>
<organism evidence="8 9">
    <name type="scientific">Arthrobacter alpinus</name>
    <dbReference type="NCBI Taxonomy" id="656366"/>
    <lineage>
        <taxon>Bacteria</taxon>
        <taxon>Bacillati</taxon>
        <taxon>Actinomycetota</taxon>
        <taxon>Actinomycetes</taxon>
        <taxon>Micrococcales</taxon>
        <taxon>Micrococcaceae</taxon>
        <taxon>Arthrobacter</taxon>
    </lineage>
</organism>
<evidence type="ECO:0000256" key="3">
    <source>
        <dbReference type="ARBA" id="ARBA00022806"/>
    </source>
</evidence>
<dbReference type="GO" id="GO:0055087">
    <property type="term" value="C:Ski complex"/>
    <property type="evidence" value="ECO:0007669"/>
    <property type="project" value="TreeGrafter"/>
</dbReference>
<name>A0A0M4QPM2_9MICC</name>